<organism evidence="3 4">
    <name type="scientific">Promethearchaeum syntrophicum</name>
    <dbReference type="NCBI Taxonomy" id="2594042"/>
    <lineage>
        <taxon>Archaea</taxon>
        <taxon>Promethearchaeati</taxon>
        <taxon>Promethearchaeota</taxon>
        <taxon>Promethearchaeia</taxon>
        <taxon>Promethearchaeales</taxon>
        <taxon>Promethearchaeaceae</taxon>
        <taxon>Promethearchaeum</taxon>
    </lineage>
</organism>
<evidence type="ECO:0000313" key="4">
    <source>
        <dbReference type="Proteomes" id="UP000321408"/>
    </source>
</evidence>
<evidence type="ECO:0000256" key="1">
    <source>
        <dbReference type="SAM" id="MobiDB-lite"/>
    </source>
</evidence>
<evidence type="ECO:0000313" key="3">
    <source>
        <dbReference type="EMBL" id="QEE15819.1"/>
    </source>
</evidence>
<reference evidence="3 4" key="2">
    <citation type="journal article" date="2024" name="Int. J. Syst. Evol. Microbiol.">
        <title>Promethearchaeum syntrophicum gen. nov., sp. nov., an anaerobic, obligately syntrophic archaeon, the first isolate of the lineage 'Asgard' archaea, and proposal of the new archaeal phylum Promethearchaeota phyl. nov. and kingdom Promethearchaeati regn. nov.</title>
        <authorList>
            <person name="Imachi H."/>
            <person name="Nobu M.K."/>
            <person name="Kato S."/>
            <person name="Takaki Y."/>
            <person name="Miyazaki M."/>
            <person name="Miyata M."/>
            <person name="Ogawara M."/>
            <person name="Saito Y."/>
            <person name="Sakai S."/>
            <person name="Tahara Y.O."/>
            <person name="Takano Y."/>
            <person name="Tasumi E."/>
            <person name="Uematsu K."/>
            <person name="Yoshimura T."/>
            <person name="Itoh T."/>
            <person name="Ohkuma M."/>
            <person name="Takai K."/>
        </authorList>
    </citation>
    <scope>NUCLEOTIDE SEQUENCE [LARGE SCALE GENOMIC DNA]</scope>
    <source>
        <strain evidence="3 4">MK-D1</strain>
    </source>
</reference>
<dbReference type="KEGG" id="psyt:DSAG12_01646"/>
<dbReference type="AlphaFoldDB" id="A0A5B9D9F7"/>
<dbReference type="RefSeq" id="WP_162306638.1">
    <property type="nucleotide sequence ID" value="NZ_CP042905.2"/>
</dbReference>
<feature type="region of interest" description="Disordered" evidence="1">
    <location>
        <begin position="134"/>
        <end position="177"/>
    </location>
</feature>
<keyword evidence="2" id="KW-1133">Transmembrane helix</keyword>
<evidence type="ECO:0008006" key="5">
    <source>
        <dbReference type="Google" id="ProtNLM"/>
    </source>
</evidence>
<dbReference type="GeneID" id="43869637"/>
<keyword evidence="2" id="KW-0472">Membrane</keyword>
<keyword evidence="4" id="KW-1185">Reference proteome</keyword>
<evidence type="ECO:0000256" key="2">
    <source>
        <dbReference type="SAM" id="Phobius"/>
    </source>
</evidence>
<reference evidence="3 4" key="1">
    <citation type="journal article" date="2020" name="Nature">
        <title>Isolation of an archaeon at the prokaryote-eukaryote interface.</title>
        <authorList>
            <person name="Imachi H."/>
            <person name="Nobu M.K."/>
            <person name="Nakahara N."/>
            <person name="Morono Y."/>
            <person name="Ogawara M."/>
            <person name="Takaki Y."/>
            <person name="Takano Y."/>
            <person name="Uematsu K."/>
            <person name="Ikuta T."/>
            <person name="Ito M."/>
            <person name="Matsui Y."/>
            <person name="Miyazaki M."/>
            <person name="Murata K."/>
            <person name="Saito Y."/>
            <person name="Sakai S."/>
            <person name="Song C."/>
            <person name="Tasumi E."/>
            <person name="Yamanaka Y."/>
            <person name="Yamaguchi T."/>
            <person name="Kamagata Y."/>
            <person name="Tamaki H."/>
            <person name="Takai K."/>
        </authorList>
    </citation>
    <scope>NUCLEOTIDE SEQUENCE [LARGE SCALE GENOMIC DNA]</scope>
    <source>
        <strain evidence="3 4">MK-D1</strain>
    </source>
</reference>
<accession>A0A5B9D9F7</accession>
<dbReference type="EMBL" id="CP042905">
    <property type="protein sequence ID" value="QEE15819.1"/>
    <property type="molecule type" value="Genomic_DNA"/>
</dbReference>
<name>A0A5B9D9F7_9ARCH</name>
<proteinExistence type="predicted"/>
<feature type="compositionally biased region" description="Low complexity" evidence="1">
    <location>
        <begin position="135"/>
        <end position="161"/>
    </location>
</feature>
<dbReference type="Proteomes" id="UP000321408">
    <property type="component" value="Chromosome"/>
</dbReference>
<protein>
    <recommendedName>
        <fullName evidence="5">B box-type domain-containing protein</fullName>
    </recommendedName>
</protein>
<feature type="transmembrane region" description="Helical" evidence="2">
    <location>
        <begin position="65"/>
        <end position="98"/>
    </location>
</feature>
<keyword evidence="2" id="KW-0812">Transmembrane</keyword>
<sequence length="177" mass="20296">MTRYFEYACQRCGNGTAHQLFVLQCQNCGKSLCKKCAKGSLCLDCYNALPDDLQKNYNRQLKTPIIIISVILLAIFIPLGIIIPELLIFCAILGGAAWLMDHGRLKTTPRSAVRKAKVIVADARQRFQNIGPTHQNYQQQQQQQQQYQNQQQPQKNNQQKTYQKDPDDKYGGTFWDQ</sequence>
<gene>
    <name evidence="3" type="ORF">DSAG12_01646</name>
</gene>